<dbReference type="Gene3D" id="3.40.50.2300">
    <property type="match status" value="1"/>
</dbReference>
<dbReference type="PANTHER" id="PTHR45339">
    <property type="entry name" value="HYBRID SIGNAL TRANSDUCTION HISTIDINE KINASE J"/>
    <property type="match status" value="1"/>
</dbReference>
<dbReference type="InterPro" id="IPR001789">
    <property type="entry name" value="Sig_transdc_resp-reg_receiver"/>
</dbReference>
<reference evidence="4" key="1">
    <citation type="submission" date="2021-01" db="EMBL/GenBank/DDBJ databases">
        <authorList>
            <person name="Corre E."/>
            <person name="Pelletier E."/>
            <person name="Niang G."/>
            <person name="Scheremetjew M."/>
            <person name="Finn R."/>
            <person name="Kale V."/>
            <person name="Holt S."/>
            <person name="Cochrane G."/>
            <person name="Meng A."/>
            <person name="Brown T."/>
            <person name="Cohen L."/>
        </authorList>
    </citation>
    <scope>NUCLEOTIDE SEQUENCE</scope>
    <source>
        <strain evidence="4">CCMP127</strain>
    </source>
</reference>
<dbReference type="Pfam" id="PF00072">
    <property type="entry name" value="Response_reg"/>
    <property type="match status" value="1"/>
</dbReference>
<dbReference type="SUPFAM" id="SSF52172">
    <property type="entry name" value="CheY-like"/>
    <property type="match status" value="1"/>
</dbReference>
<accession>A0A7S3P9V0</accession>
<evidence type="ECO:0000256" key="1">
    <source>
        <dbReference type="ARBA" id="ARBA00022553"/>
    </source>
</evidence>
<dbReference type="PROSITE" id="PS50110">
    <property type="entry name" value="RESPONSE_REGULATORY"/>
    <property type="match status" value="1"/>
</dbReference>
<protein>
    <recommendedName>
        <fullName evidence="3">Response regulatory domain-containing protein</fullName>
    </recommendedName>
</protein>
<dbReference type="SMART" id="SM00448">
    <property type="entry name" value="REC"/>
    <property type="match status" value="1"/>
</dbReference>
<feature type="domain" description="Response regulatory" evidence="3">
    <location>
        <begin position="121"/>
        <end position="244"/>
    </location>
</feature>
<evidence type="ECO:0000313" key="4">
    <source>
        <dbReference type="EMBL" id="CAE0414855.1"/>
    </source>
</evidence>
<evidence type="ECO:0000256" key="2">
    <source>
        <dbReference type="PROSITE-ProRule" id="PRU00169"/>
    </source>
</evidence>
<name>A0A7S3P9V0_9STRA</name>
<proteinExistence type="predicted"/>
<keyword evidence="1 2" id="KW-0597">Phosphoprotein</keyword>
<organism evidence="4">
    <name type="scientific">Amphora coffeiformis</name>
    <dbReference type="NCBI Taxonomy" id="265554"/>
    <lineage>
        <taxon>Eukaryota</taxon>
        <taxon>Sar</taxon>
        <taxon>Stramenopiles</taxon>
        <taxon>Ochrophyta</taxon>
        <taxon>Bacillariophyta</taxon>
        <taxon>Bacillariophyceae</taxon>
        <taxon>Bacillariophycidae</taxon>
        <taxon>Thalassiophysales</taxon>
        <taxon>Catenulaceae</taxon>
        <taxon>Amphora</taxon>
    </lineage>
</organism>
<sequence length="277" mass="30527">MNSVDEVGQEADQLQLKTGQKWLYYTCIVAGNGYEPDQLYEAFQSYKQIHSDEDIMIIDEVTKIPISVSVELVRRLGGFMSCSSTPYDGTIFHFAVPVDAVATDTSLTVKRGENPILLSGPVLIVGPNSSEIEAQVKAEAKRLKIDAVIMWVLSGKEALAAYDGEVTPSVMIIDHQMSGMDGLETVTEVRRVEYMRKLQPSYIVSQTSDVTNNVAMILLQAGGNEVMVKPPPADFIPNLVCRFQVEKATIDQVLCEVMKGGDDYYNMAEGDVLDDDN</sequence>
<dbReference type="InterPro" id="IPR011006">
    <property type="entry name" value="CheY-like_superfamily"/>
</dbReference>
<dbReference type="EMBL" id="HBIM01015238">
    <property type="protein sequence ID" value="CAE0414855.1"/>
    <property type="molecule type" value="Transcribed_RNA"/>
</dbReference>
<dbReference type="AlphaFoldDB" id="A0A7S3P9V0"/>
<evidence type="ECO:0000259" key="3">
    <source>
        <dbReference type="PROSITE" id="PS50110"/>
    </source>
</evidence>
<dbReference type="PANTHER" id="PTHR45339:SF6">
    <property type="entry name" value="SENSORY HISTIDINE PROTEIN KINASE"/>
    <property type="match status" value="1"/>
</dbReference>
<gene>
    <name evidence="4" type="ORF">ACOF00016_LOCUS12037</name>
</gene>
<dbReference type="GO" id="GO:0000160">
    <property type="term" value="P:phosphorelay signal transduction system"/>
    <property type="evidence" value="ECO:0007669"/>
    <property type="project" value="InterPro"/>
</dbReference>
<feature type="modified residue" description="4-aspartylphosphate" evidence="2">
    <location>
        <position position="174"/>
    </location>
</feature>